<dbReference type="SUPFAM" id="SSF52151">
    <property type="entry name" value="FabD/lysophospholipase-like"/>
    <property type="match status" value="1"/>
</dbReference>
<dbReference type="GO" id="GO:0004312">
    <property type="term" value="F:fatty acid synthase activity"/>
    <property type="evidence" value="ECO:0007669"/>
    <property type="project" value="TreeGrafter"/>
</dbReference>
<dbReference type="InterPro" id="IPR050091">
    <property type="entry name" value="PKS_NRPS_Biosynth_Enz"/>
</dbReference>
<evidence type="ECO:0000256" key="5">
    <source>
        <dbReference type="ARBA" id="ARBA00023268"/>
    </source>
</evidence>
<dbReference type="InterPro" id="IPR009081">
    <property type="entry name" value="PP-bd_ACP"/>
</dbReference>
<dbReference type="InterPro" id="IPR036291">
    <property type="entry name" value="NAD(P)-bd_dom_sf"/>
</dbReference>
<dbReference type="SMART" id="SM00827">
    <property type="entry name" value="PKS_AT"/>
    <property type="match status" value="1"/>
</dbReference>
<evidence type="ECO:0000256" key="4">
    <source>
        <dbReference type="ARBA" id="ARBA00023002"/>
    </source>
</evidence>
<keyword evidence="2" id="KW-0597">Phosphoprotein</keyword>
<dbReference type="GO" id="GO:0044550">
    <property type="term" value="P:secondary metabolite biosynthetic process"/>
    <property type="evidence" value="ECO:0007669"/>
    <property type="project" value="TreeGrafter"/>
</dbReference>
<dbReference type="OrthoDB" id="329835at2759"/>
<dbReference type="SUPFAM" id="SSF53901">
    <property type="entry name" value="Thiolase-like"/>
    <property type="match status" value="1"/>
</dbReference>
<keyword evidence="4" id="KW-0560">Oxidoreductase</keyword>
<dbReference type="CDD" id="cd00833">
    <property type="entry name" value="PKS"/>
    <property type="match status" value="1"/>
</dbReference>
<dbReference type="GO" id="GO:0004315">
    <property type="term" value="F:3-oxoacyl-[acyl-carrier-protein] synthase activity"/>
    <property type="evidence" value="ECO:0007669"/>
    <property type="project" value="InterPro"/>
</dbReference>
<dbReference type="Gene3D" id="1.10.1200.10">
    <property type="entry name" value="ACP-like"/>
    <property type="match status" value="1"/>
</dbReference>
<dbReference type="Pfam" id="PF21089">
    <property type="entry name" value="PKS_DH_N"/>
    <property type="match status" value="1"/>
</dbReference>
<dbReference type="Gene3D" id="3.90.180.10">
    <property type="entry name" value="Medium-chain alcohol dehydrogenases, catalytic domain"/>
    <property type="match status" value="1"/>
</dbReference>
<dbReference type="InterPro" id="IPR020841">
    <property type="entry name" value="PKS_Beta-ketoAc_synthase_dom"/>
</dbReference>
<dbReference type="SMART" id="SM00823">
    <property type="entry name" value="PKS_PP"/>
    <property type="match status" value="1"/>
</dbReference>
<dbReference type="CDD" id="cd05195">
    <property type="entry name" value="enoyl_red"/>
    <property type="match status" value="1"/>
</dbReference>
<dbReference type="InterPro" id="IPR001227">
    <property type="entry name" value="Ac_transferase_dom_sf"/>
</dbReference>
<accession>A0A319CU75</accession>
<dbReference type="Pfam" id="PF02801">
    <property type="entry name" value="Ketoacyl-synt_C"/>
    <property type="match status" value="1"/>
</dbReference>
<dbReference type="GO" id="GO:0016491">
    <property type="term" value="F:oxidoreductase activity"/>
    <property type="evidence" value="ECO:0007669"/>
    <property type="project" value="UniProtKB-KW"/>
</dbReference>
<dbReference type="SUPFAM" id="SSF47336">
    <property type="entry name" value="ACP-like"/>
    <property type="match status" value="1"/>
</dbReference>
<feature type="region of interest" description="C-terminal hotdog fold" evidence="6">
    <location>
        <begin position="1136"/>
        <end position="1292"/>
    </location>
</feature>
<dbReference type="Pfam" id="PF14765">
    <property type="entry name" value="PS-DH"/>
    <property type="match status" value="1"/>
</dbReference>
<dbReference type="InterPro" id="IPR014043">
    <property type="entry name" value="Acyl_transferase_dom"/>
</dbReference>
<dbReference type="SMART" id="SM00826">
    <property type="entry name" value="PKS_DH"/>
    <property type="match status" value="1"/>
</dbReference>
<reference evidence="11 12" key="1">
    <citation type="submission" date="2018-02" db="EMBL/GenBank/DDBJ databases">
        <title>The genomes of Aspergillus section Nigri reveals drivers in fungal speciation.</title>
        <authorList>
            <consortium name="DOE Joint Genome Institute"/>
            <person name="Vesth T.C."/>
            <person name="Nybo J."/>
            <person name="Theobald S."/>
            <person name="Brandl J."/>
            <person name="Frisvad J.C."/>
            <person name="Nielsen K.F."/>
            <person name="Lyhne E.K."/>
            <person name="Kogle M.E."/>
            <person name="Kuo A."/>
            <person name="Riley R."/>
            <person name="Clum A."/>
            <person name="Nolan M."/>
            <person name="Lipzen A."/>
            <person name="Salamov A."/>
            <person name="Henrissat B."/>
            <person name="Wiebenga A."/>
            <person name="De vries R.P."/>
            <person name="Grigoriev I.V."/>
            <person name="Mortensen U.H."/>
            <person name="Andersen M.R."/>
            <person name="Baker S.E."/>
        </authorList>
    </citation>
    <scope>NUCLEOTIDE SEQUENCE [LARGE SCALE GENOMIC DNA]</scope>
    <source>
        <strain evidence="11 12">CBS 707.79</strain>
    </source>
</reference>
<dbReference type="VEuPathDB" id="FungiDB:BO71DRAFT_489013"/>
<dbReference type="SMART" id="SM00829">
    <property type="entry name" value="PKS_ER"/>
    <property type="match status" value="1"/>
</dbReference>
<dbReference type="PANTHER" id="PTHR43775">
    <property type="entry name" value="FATTY ACID SYNTHASE"/>
    <property type="match status" value="1"/>
</dbReference>
<dbReference type="PROSITE" id="PS50075">
    <property type="entry name" value="CARRIER"/>
    <property type="match status" value="1"/>
</dbReference>
<dbReference type="InterPro" id="IPR014031">
    <property type="entry name" value="Ketoacyl_synth_C"/>
</dbReference>
<dbReference type="PROSITE" id="PS00606">
    <property type="entry name" value="KS3_1"/>
    <property type="match status" value="1"/>
</dbReference>
<dbReference type="GO" id="GO:1901336">
    <property type="term" value="P:lactone biosynthetic process"/>
    <property type="evidence" value="ECO:0007669"/>
    <property type="project" value="UniProtKB-ARBA"/>
</dbReference>
<dbReference type="Pfam" id="PF00698">
    <property type="entry name" value="Acyl_transf_1"/>
    <property type="match status" value="1"/>
</dbReference>
<evidence type="ECO:0000256" key="3">
    <source>
        <dbReference type="ARBA" id="ARBA00022679"/>
    </source>
</evidence>
<proteinExistence type="predicted"/>
<dbReference type="InterPro" id="IPR042104">
    <property type="entry name" value="PKS_dehydratase_sf"/>
</dbReference>
<evidence type="ECO:0000259" key="8">
    <source>
        <dbReference type="PROSITE" id="PS50075"/>
    </source>
</evidence>
<dbReference type="InterPro" id="IPR049551">
    <property type="entry name" value="PKS_DH_C"/>
</dbReference>
<feature type="domain" description="PKS/mFAS DH" evidence="10">
    <location>
        <begin position="972"/>
        <end position="1292"/>
    </location>
</feature>
<feature type="region of interest" description="Disordered" evidence="7">
    <location>
        <begin position="2128"/>
        <end position="2148"/>
    </location>
</feature>
<dbReference type="InterPro" id="IPR020807">
    <property type="entry name" value="PKS_DH"/>
</dbReference>
<dbReference type="Gene3D" id="3.10.129.110">
    <property type="entry name" value="Polyketide synthase dehydratase"/>
    <property type="match status" value="1"/>
</dbReference>
<dbReference type="InterPro" id="IPR011032">
    <property type="entry name" value="GroES-like_sf"/>
</dbReference>
<keyword evidence="5" id="KW-0511">Multifunctional enzyme</keyword>
<dbReference type="Pfam" id="PF08659">
    <property type="entry name" value="KR"/>
    <property type="match status" value="1"/>
</dbReference>
<dbReference type="Gene3D" id="3.40.366.10">
    <property type="entry name" value="Malonyl-Coenzyme A Acyl Carrier Protein, domain 2"/>
    <property type="match status" value="1"/>
</dbReference>
<dbReference type="PROSITE" id="PS52019">
    <property type="entry name" value="PKS_MFAS_DH"/>
    <property type="match status" value="1"/>
</dbReference>
<evidence type="ECO:0000256" key="1">
    <source>
        <dbReference type="ARBA" id="ARBA00022450"/>
    </source>
</evidence>
<feature type="domain" description="Ketosynthase family 3 (KS3)" evidence="9">
    <location>
        <begin position="8"/>
        <end position="429"/>
    </location>
</feature>
<dbReference type="SUPFAM" id="SSF55048">
    <property type="entry name" value="Probable ACP-binding domain of malonyl-CoA ACP transacylase"/>
    <property type="match status" value="1"/>
</dbReference>
<keyword evidence="12" id="KW-1185">Reference proteome</keyword>
<dbReference type="FunFam" id="3.40.50.720:FF:000209">
    <property type="entry name" value="Polyketide synthase Pks12"/>
    <property type="match status" value="1"/>
</dbReference>
<sequence>MTRTTDILEPIAVVGMSIKLPEDGDTPEGFWRMMEEKRCAMKEWPADKMNLEAFNYRDSKNFIPGAHLMKEDCALFDTAFFGISGTEAQAMDPQNRLLLEAAYRALENAGIPMEQANGTKTGVYTGCMAHDYKHMISHDADHVPKYAAIGSNLSMLANRLSWYFNFHGPSISLDTACSSGLVALDLACQSLRDKDSDMALVTGSNIVLAVEPLLSLMNMGFCSPDGRSFSFDARANGYGRGEGVGVLVIKRLKDAVQDGNIIRAVIRSTGSNQDGYTPGVTQPNKDSQTRLIRDTYAKAGLDLGQTRFFEAHGTGTAIGDPIEAGAIGDAFGPLRSPEDPLYVGAVKSNIGHLEGCSGIAAVVKAIMVLEKGLIPPNTNFETLNPDIDAEFLNLKFPTELSPWPSRGLRRASVASFGFGGSNAHAVLDDAYHFLQERGLHGSHCSVRDPPGLPTVNGILNGLPNATNGVCKSETGDAENALSSQLLVWSTDDEAGIKRMTDAYTQFFQARSLSAPEEGAFLPRLANTLAFKRSQLQWRAFSVAKSMGDMGNLESITSSPFRVQKNPGLGFIFTGQGAQYYQMGAELVNYPVFRHTMDLCEHALQEFGCPWSIFDMLARADTSFDINEPEYAQPLTTALQLSLVELLASFDLNPSMVLGHSSGEIAAAYTVGGLSLQSACKVSYFRGLCASKLKKSSCDGAMLAVDLSQSAAEAYLGRVRAQVTAKNIQVACINSPKNVTISGDGVAIDHLKSILDGESIVSHRLRTGVAYHSSQMNAVASEYEAALTDLTPGPRSSKAVMISSVLGEEVTDLSLLVAPSYWVQNMVSPVLFSAALSTALSQSQFSAKNKRLGTRARQAIADWIELGPHSALKRPFREVLAAGMGAGRRREVRYTAALDRNTPPVQALQAAVGHMYAQGHAVALDQVNQPDRHAVGFETTLVNLPEYPFNHSKRYWFERPTTRRLRLRSHRKLELLGVPAPESTPSEAKWRKIFDCSEMPWLLDHAVSGKPIYPATGMLVMAIEGLRQLADPSRSISGYFIHDASFVHPISISTVQTTEVQLYMRPARQVMDQSSHAYEFQIYTESGDRLDINCRGLVSVQYATQAATEHSQITHHHSAQEIEHYQNRFQEALKDCSTVVPKDMLYKTLATNGMNYGPSFQLLDQVQWDGSKTAVAQIKTFAWTKEHSQHARDEHVIHPATLDNFGHLAWVSLTQGGRETITTGVVFSRVRGAWISGAGAAAPAVNALTAYSHTRFRGLRGAETSAFALDEAGNPRLWISSMETTSITPNNPRYQEPEPRDLCYNLEWVPPAPLSTAAHDQIPSERVITIIIDPRSQLQTRLARLTAALLPGSEVLIHPIVDLPSIRVAEHNPFLVFLPEVEQSLLVEMGEDMFTQLQHIFTRAQNIVWISAARRGSPRWPAAHAAQGLARVLCTENGRLGFITAQLEDGPGDNDPVTAWAQHIHEIIARWFSSASDQPRDFDYQERNGTLHVARVGEDRHLSEQISEQVEAPAKLRPFGQTGRPLAMAITNPGSLDASGAVYMEDPNYTRSLEPNEIEIHNKAIGVNLRDVFTLLGRIKDETQLGCECAGIVTRVGSACTTLQPGDRVTALKLGCSSSFARFDARMAAKIPNDMSWATAAAIPITAVTAYHSLIRLGQLSRGESILIHSGAGGTGQIAVQLALHIGARVFVTVSSEDKRQLLRDQYQIPDSQILFSRDTSFQRHIMRLTDNRGVDVVLNSLAGDGLVASWECVAPYGRFIEIGKTDVENNTRLPMINFARNVSFFVVAVDQWTERPDLVQASLAPVMEMVAAGTLRPAWPLREYSIADTEAALRSMQSGKNVGKYVLTMDDNALVRTSLRHIPSYTLSPDATYVIAGGLGGLGRSAASWMASMGARHLLLLSRSGPKSAAAQALIQTLQAQGVQVRTPKCDVTSLDALRTAIGDCAAANWPPIRGCLQGTMVLQDTIFEKLTFPQWDTSLQAKVRSTENLHALLPPNLDFFILLSSLSGIIGNISQANYAAGNTFQDAFAAYRHSLGQRAIALNLGWMADVGVAAENQDHYTRVQQRVPGMTQIRESEFLALLEVCCNPSTSPNKNQLLIGLTTPANLALEGIDPPAWVTSRALFQDLPKQDPNTTPSSSSSNNSSIPSDWQIAYRRADSAATAMDIVTAGLTQKLARALAIPPGEIDMQRSLALQGVDSLLAVELRHWISRAFVADVSALDITSAAHLEDLAALVVGRSDVKFSD</sequence>
<dbReference type="PANTHER" id="PTHR43775:SF29">
    <property type="entry name" value="ASPERFURANONE POLYKETIDE SYNTHASE AFOG-RELATED"/>
    <property type="match status" value="1"/>
</dbReference>
<dbReference type="InterPro" id="IPR014030">
    <property type="entry name" value="Ketoacyl_synth_N"/>
</dbReference>
<dbReference type="Pfam" id="PF00109">
    <property type="entry name" value="ketoacyl-synt"/>
    <property type="match status" value="1"/>
</dbReference>
<dbReference type="GO" id="GO:0006633">
    <property type="term" value="P:fatty acid biosynthetic process"/>
    <property type="evidence" value="ECO:0007669"/>
    <property type="project" value="InterPro"/>
</dbReference>
<dbReference type="InterPro" id="IPR057326">
    <property type="entry name" value="KR_dom"/>
</dbReference>
<dbReference type="InterPro" id="IPR020806">
    <property type="entry name" value="PKS_PP-bd"/>
</dbReference>
<evidence type="ECO:0000259" key="9">
    <source>
        <dbReference type="PROSITE" id="PS52004"/>
    </source>
</evidence>
<dbReference type="InterPro" id="IPR049552">
    <property type="entry name" value="PKS_DH_N"/>
</dbReference>
<protein>
    <submittedName>
        <fullName evidence="11">Uncharacterized protein</fullName>
    </submittedName>
</protein>
<dbReference type="InterPro" id="IPR016039">
    <property type="entry name" value="Thiolase-like"/>
</dbReference>
<dbReference type="InterPro" id="IPR016036">
    <property type="entry name" value="Malonyl_transacylase_ACP-bd"/>
</dbReference>
<evidence type="ECO:0000259" key="10">
    <source>
        <dbReference type="PROSITE" id="PS52019"/>
    </source>
</evidence>
<dbReference type="Pfam" id="PF13602">
    <property type="entry name" value="ADH_zinc_N_2"/>
    <property type="match status" value="1"/>
</dbReference>
<dbReference type="InterPro" id="IPR049900">
    <property type="entry name" value="PKS_mFAS_DH"/>
</dbReference>
<evidence type="ECO:0000256" key="2">
    <source>
        <dbReference type="ARBA" id="ARBA00022553"/>
    </source>
</evidence>
<keyword evidence="3" id="KW-0808">Transferase</keyword>
<feature type="active site" description="Proton donor; for dehydratase activity" evidence="6">
    <location>
        <position position="1202"/>
    </location>
</feature>
<feature type="active site" description="Proton acceptor; for dehydratase activity" evidence="6">
    <location>
        <position position="1004"/>
    </location>
</feature>
<dbReference type="InterPro" id="IPR016035">
    <property type="entry name" value="Acyl_Trfase/lysoPLipase"/>
</dbReference>
<dbReference type="Gene3D" id="3.40.50.720">
    <property type="entry name" value="NAD(P)-binding Rossmann-like Domain"/>
    <property type="match status" value="1"/>
</dbReference>
<evidence type="ECO:0000313" key="12">
    <source>
        <dbReference type="Proteomes" id="UP000247810"/>
    </source>
</evidence>
<dbReference type="InterPro" id="IPR036736">
    <property type="entry name" value="ACP-like_sf"/>
</dbReference>
<dbReference type="InterPro" id="IPR020843">
    <property type="entry name" value="ER"/>
</dbReference>
<dbReference type="Gene3D" id="3.40.47.10">
    <property type="match status" value="1"/>
</dbReference>
<dbReference type="SMART" id="SM00822">
    <property type="entry name" value="PKS_KR"/>
    <property type="match status" value="1"/>
</dbReference>
<dbReference type="InterPro" id="IPR013154">
    <property type="entry name" value="ADH-like_N"/>
</dbReference>
<name>A0A319CU75_9EURO</name>
<feature type="domain" description="Carrier" evidence="8">
    <location>
        <begin position="2163"/>
        <end position="2240"/>
    </location>
</feature>
<dbReference type="SMART" id="SM00825">
    <property type="entry name" value="PKS_KS"/>
    <property type="match status" value="1"/>
</dbReference>
<dbReference type="EMBL" id="KZ826125">
    <property type="protein sequence ID" value="PYH88109.1"/>
    <property type="molecule type" value="Genomic_DNA"/>
</dbReference>
<organism evidence="11 12">
    <name type="scientific">Aspergillus ellipticus CBS 707.79</name>
    <dbReference type="NCBI Taxonomy" id="1448320"/>
    <lineage>
        <taxon>Eukaryota</taxon>
        <taxon>Fungi</taxon>
        <taxon>Dikarya</taxon>
        <taxon>Ascomycota</taxon>
        <taxon>Pezizomycotina</taxon>
        <taxon>Eurotiomycetes</taxon>
        <taxon>Eurotiomycetidae</taxon>
        <taxon>Eurotiales</taxon>
        <taxon>Aspergillaceae</taxon>
        <taxon>Aspergillus</taxon>
        <taxon>Aspergillus subgen. Circumdati</taxon>
    </lineage>
</organism>
<dbReference type="PROSITE" id="PS52004">
    <property type="entry name" value="KS3_2"/>
    <property type="match status" value="1"/>
</dbReference>
<evidence type="ECO:0000256" key="6">
    <source>
        <dbReference type="PROSITE-ProRule" id="PRU01363"/>
    </source>
</evidence>
<feature type="compositionally biased region" description="Low complexity" evidence="7">
    <location>
        <begin position="2133"/>
        <end position="2148"/>
    </location>
</feature>
<evidence type="ECO:0000313" key="11">
    <source>
        <dbReference type="EMBL" id="PYH88109.1"/>
    </source>
</evidence>
<dbReference type="STRING" id="1448320.A0A319CU75"/>
<dbReference type="GO" id="GO:0031177">
    <property type="term" value="F:phosphopantetheine binding"/>
    <property type="evidence" value="ECO:0007669"/>
    <property type="project" value="InterPro"/>
</dbReference>
<dbReference type="SUPFAM" id="SSF51735">
    <property type="entry name" value="NAD(P)-binding Rossmann-fold domains"/>
    <property type="match status" value="2"/>
</dbReference>
<evidence type="ECO:0000256" key="7">
    <source>
        <dbReference type="SAM" id="MobiDB-lite"/>
    </source>
</evidence>
<dbReference type="SUPFAM" id="SSF50129">
    <property type="entry name" value="GroES-like"/>
    <property type="match status" value="1"/>
</dbReference>
<dbReference type="Pfam" id="PF00550">
    <property type="entry name" value="PP-binding"/>
    <property type="match status" value="1"/>
</dbReference>
<dbReference type="Proteomes" id="UP000247810">
    <property type="component" value="Unassembled WGS sequence"/>
</dbReference>
<dbReference type="SMART" id="SM01294">
    <property type="entry name" value="PKS_PP_betabranch"/>
    <property type="match status" value="1"/>
</dbReference>
<feature type="region of interest" description="N-terminal hotdog fold" evidence="6">
    <location>
        <begin position="972"/>
        <end position="1104"/>
    </location>
</feature>
<dbReference type="InterPro" id="IPR018201">
    <property type="entry name" value="Ketoacyl_synth_AS"/>
</dbReference>
<keyword evidence="1" id="KW-0596">Phosphopantetheine</keyword>
<gene>
    <name evidence="11" type="ORF">BO71DRAFT_489013</name>
</gene>
<dbReference type="Pfam" id="PF08240">
    <property type="entry name" value="ADH_N"/>
    <property type="match status" value="1"/>
</dbReference>
<dbReference type="InterPro" id="IPR013968">
    <property type="entry name" value="PKS_KR"/>
</dbReference>